<dbReference type="VEuPathDB" id="FungiDB:PSTT_16246"/>
<dbReference type="Proteomes" id="UP000239156">
    <property type="component" value="Unassembled WGS sequence"/>
</dbReference>
<organism evidence="1 2">
    <name type="scientific">Puccinia striiformis</name>
    <dbReference type="NCBI Taxonomy" id="27350"/>
    <lineage>
        <taxon>Eukaryota</taxon>
        <taxon>Fungi</taxon>
        <taxon>Dikarya</taxon>
        <taxon>Basidiomycota</taxon>
        <taxon>Pucciniomycotina</taxon>
        <taxon>Pucciniomycetes</taxon>
        <taxon>Pucciniales</taxon>
        <taxon>Pucciniaceae</taxon>
        <taxon>Puccinia</taxon>
    </lineage>
</organism>
<name>A0A2S4UDT2_9BASI</name>
<accession>A0A2S4UDT2</accession>
<protein>
    <submittedName>
        <fullName evidence="1">Uncharacterized protein</fullName>
    </submittedName>
</protein>
<keyword evidence="2" id="KW-1185">Reference proteome</keyword>
<comment type="caution">
    <text evidence="1">The sequence shown here is derived from an EMBL/GenBank/DDBJ whole genome shotgun (WGS) entry which is preliminary data.</text>
</comment>
<evidence type="ECO:0000313" key="1">
    <source>
        <dbReference type="EMBL" id="POV95442.1"/>
    </source>
</evidence>
<sequence length="120" mass="13834">MKDNPNNSVISIDTQFPKLIHFAQIETIFTHRRTTNKGQLMDTWLKVKPFAPLPSTIRDVFAQLDQPHLQLHLRLPVSDEEYIINIKDIVAHCAWIEYKAGELVSSIRIPTTAMVVLDRE</sequence>
<evidence type="ECO:0000313" key="2">
    <source>
        <dbReference type="Proteomes" id="UP000239156"/>
    </source>
</evidence>
<dbReference type="EMBL" id="PKSL01000344">
    <property type="protein sequence ID" value="POV95442.1"/>
    <property type="molecule type" value="Genomic_DNA"/>
</dbReference>
<proteinExistence type="predicted"/>
<reference evidence="1" key="1">
    <citation type="submission" date="2017-12" db="EMBL/GenBank/DDBJ databases">
        <title>Gene loss provides genomic basis for host adaptation in cereal stripe rust fungi.</title>
        <authorList>
            <person name="Xia C."/>
        </authorList>
    </citation>
    <scope>NUCLEOTIDE SEQUENCE [LARGE SCALE GENOMIC DNA]</scope>
    <source>
        <strain evidence="1">93-210</strain>
    </source>
</reference>
<gene>
    <name evidence="1" type="ORF">PSTT_16246</name>
</gene>
<dbReference type="AlphaFoldDB" id="A0A2S4UDT2"/>
<dbReference type="VEuPathDB" id="FungiDB:PSHT_13981"/>